<evidence type="ECO:0000256" key="8">
    <source>
        <dbReference type="ARBA" id="ARBA00022832"/>
    </source>
</evidence>
<keyword evidence="5" id="KW-0963">Cytoplasm</keyword>
<evidence type="ECO:0000256" key="17">
    <source>
        <dbReference type="ARBA" id="ARBA00040123"/>
    </source>
</evidence>
<comment type="catalytic activity">
    <reaction evidence="21">
        <text>decanoyl-CoA + H2O = decanoate + CoA + H(+)</text>
        <dbReference type="Rhea" id="RHEA:40059"/>
        <dbReference type="ChEBI" id="CHEBI:15377"/>
        <dbReference type="ChEBI" id="CHEBI:15378"/>
        <dbReference type="ChEBI" id="CHEBI:27689"/>
        <dbReference type="ChEBI" id="CHEBI:57287"/>
        <dbReference type="ChEBI" id="CHEBI:61430"/>
    </reaction>
    <physiologicalReaction direction="left-to-right" evidence="21">
        <dbReference type="Rhea" id="RHEA:40060"/>
    </physiologicalReaction>
</comment>
<evidence type="ECO:0000256" key="11">
    <source>
        <dbReference type="ARBA" id="ARBA00023136"/>
    </source>
</evidence>
<evidence type="ECO:0000256" key="21">
    <source>
        <dbReference type="ARBA" id="ARBA00047969"/>
    </source>
</evidence>
<evidence type="ECO:0000259" key="24">
    <source>
        <dbReference type="Pfam" id="PF03061"/>
    </source>
</evidence>
<name>A0AAD1MSM6_9MYCO</name>
<dbReference type="PANTHER" id="PTHR12418">
    <property type="entry name" value="ACYL-COENZYME A THIOESTERASE THEM4"/>
    <property type="match status" value="1"/>
</dbReference>
<evidence type="ECO:0000256" key="12">
    <source>
        <dbReference type="ARBA" id="ARBA00023273"/>
    </source>
</evidence>
<keyword evidence="11" id="KW-0472">Membrane</keyword>
<organism evidence="25 26">
    <name type="scientific">Mycolicibacterium litorale</name>
    <dbReference type="NCBI Taxonomy" id="758802"/>
    <lineage>
        <taxon>Bacteria</taxon>
        <taxon>Bacillati</taxon>
        <taxon>Actinomycetota</taxon>
        <taxon>Actinomycetes</taxon>
        <taxon>Mycobacteriales</taxon>
        <taxon>Mycobacteriaceae</taxon>
        <taxon>Mycolicibacterium</taxon>
    </lineage>
</organism>
<keyword evidence="8" id="KW-0276">Fatty acid metabolism</keyword>
<evidence type="ECO:0000256" key="13">
    <source>
        <dbReference type="ARBA" id="ARBA00035852"/>
    </source>
</evidence>
<evidence type="ECO:0000256" key="14">
    <source>
        <dbReference type="ARBA" id="ARBA00037002"/>
    </source>
</evidence>
<evidence type="ECO:0000256" key="16">
    <source>
        <dbReference type="ARBA" id="ARBA00038848"/>
    </source>
</evidence>
<evidence type="ECO:0000256" key="7">
    <source>
        <dbReference type="ARBA" id="ARBA00022801"/>
    </source>
</evidence>
<comment type="subcellular location">
    <subcellularLocation>
        <location evidence="3">Cell projection</location>
        <location evidence="3">Ruffle membrane</location>
    </subcellularLocation>
    <subcellularLocation>
        <location evidence="2">Cytoplasm</location>
    </subcellularLocation>
    <subcellularLocation>
        <location evidence="1">Membrane</location>
        <topology evidence="1">Peripheral membrane protein</topology>
    </subcellularLocation>
</comment>
<evidence type="ECO:0000256" key="1">
    <source>
        <dbReference type="ARBA" id="ARBA00004170"/>
    </source>
</evidence>
<keyword evidence="10" id="KW-0443">Lipid metabolism</keyword>
<dbReference type="InterPro" id="IPR029069">
    <property type="entry name" value="HotDog_dom_sf"/>
</dbReference>
<dbReference type="Gene3D" id="3.10.129.10">
    <property type="entry name" value="Hotdog Thioesterase"/>
    <property type="match status" value="1"/>
</dbReference>
<evidence type="ECO:0000256" key="4">
    <source>
        <dbReference type="ARBA" id="ARBA00022475"/>
    </source>
</evidence>
<keyword evidence="12" id="KW-0966">Cell projection</keyword>
<evidence type="ECO:0000256" key="20">
    <source>
        <dbReference type="ARBA" id="ARBA00047734"/>
    </source>
</evidence>
<keyword evidence="7" id="KW-0378">Hydrolase</keyword>
<keyword evidence="4" id="KW-1003">Cell membrane</keyword>
<reference evidence="25 26" key="1">
    <citation type="journal article" date="2019" name="Emerg. Microbes Infect.">
        <title>Comprehensive subspecies identification of 175 nontuberculous mycobacteria species based on 7547 genomic profiles.</title>
        <authorList>
            <person name="Matsumoto Y."/>
            <person name="Kinjo T."/>
            <person name="Motooka D."/>
            <person name="Nabeya D."/>
            <person name="Jung N."/>
            <person name="Uechi K."/>
            <person name="Horii T."/>
            <person name="Iida T."/>
            <person name="Fujita J."/>
            <person name="Nakamura S."/>
        </authorList>
    </citation>
    <scope>NUCLEOTIDE SEQUENCE [LARGE SCALE GENOMIC DNA]</scope>
    <source>
        <strain evidence="25 26">JCM 17423</strain>
    </source>
</reference>
<evidence type="ECO:0000256" key="2">
    <source>
        <dbReference type="ARBA" id="ARBA00004496"/>
    </source>
</evidence>
<evidence type="ECO:0000256" key="23">
    <source>
        <dbReference type="ARBA" id="ARBA00048180"/>
    </source>
</evidence>
<evidence type="ECO:0000256" key="15">
    <source>
        <dbReference type="ARBA" id="ARBA00038456"/>
    </source>
</evidence>
<feature type="domain" description="Thioesterase" evidence="24">
    <location>
        <begin position="128"/>
        <end position="200"/>
    </location>
</feature>
<keyword evidence="6" id="KW-0053">Apoptosis</keyword>
<comment type="catalytic activity">
    <reaction evidence="14">
        <text>(9Z)-octadecenoyl-CoA + H2O = (9Z)-octadecenoate + CoA + H(+)</text>
        <dbReference type="Rhea" id="RHEA:40139"/>
        <dbReference type="ChEBI" id="CHEBI:15377"/>
        <dbReference type="ChEBI" id="CHEBI:15378"/>
        <dbReference type="ChEBI" id="CHEBI:30823"/>
        <dbReference type="ChEBI" id="CHEBI:57287"/>
        <dbReference type="ChEBI" id="CHEBI:57387"/>
    </reaction>
    <physiologicalReaction direction="left-to-right" evidence="14">
        <dbReference type="Rhea" id="RHEA:40140"/>
    </physiologicalReaction>
</comment>
<comment type="catalytic activity">
    <reaction evidence="23">
        <text>tetradecanoyl-CoA + H2O = tetradecanoate + CoA + H(+)</text>
        <dbReference type="Rhea" id="RHEA:40119"/>
        <dbReference type="ChEBI" id="CHEBI:15377"/>
        <dbReference type="ChEBI" id="CHEBI:15378"/>
        <dbReference type="ChEBI" id="CHEBI:30807"/>
        <dbReference type="ChEBI" id="CHEBI:57287"/>
        <dbReference type="ChEBI" id="CHEBI:57385"/>
    </reaction>
    <physiologicalReaction direction="left-to-right" evidence="23">
        <dbReference type="Rhea" id="RHEA:40120"/>
    </physiologicalReaction>
</comment>
<evidence type="ECO:0000256" key="19">
    <source>
        <dbReference type="ARBA" id="ARBA00047588"/>
    </source>
</evidence>
<dbReference type="EMBL" id="AP022586">
    <property type="protein sequence ID" value="BBY15343.1"/>
    <property type="molecule type" value="Genomic_DNA"/>
</dbReference>
<comment type="catalytic activity">
    <reaction evidence="22">
        <text>dodecanoyl-CoA + H2O = dodecanoate + CoA + H(+)</text>
        <dbReference type="Rhea" id="RHEA:30135"/>
        <dbReference type="ChEBI" id="CHEBI:15377"/>
        <dbReference type="ChEBI" id="CHEBI:15378"/>
        <dbReference type="ChEBI" id="CHEBI:18262"/>
        <dbReference type="ChEBI" id="CHEBI:57287"/>
        <dbReference type="ChEBI" id="CHEBI:57375"/>
    </reaction>
    <physiologicalReaction direction="left-to-right" evidence="22">
        <dbReference type="Rhea" id="RHEA:30136"/>
    </physiologicalReaction>
</comment>
<evidence type="ECO:0000256" key="22">
    <source>
        <dbReference type="ARBA" id="ARBA00048074"/>
    </source>
</evidence>
<evidence type="ECO:0000256" key="3">
    <source>
        <dbReference type="ARBA" id="ARBA00004632"/>
    </source>
</evidence>
<gene>
    <name evidence="25" type="ORF">MLIT_09350</name>
</gene>
<dbReference type="Pfam" id="PF03061">
    <property type="entry name" value="4HBT"/>
    <property type="match status" value="1"/>
</dbReference>
<protein>
    <recommendedName>
        <fullName evidence="17">Acyl-coenzyme A thioesterase THEM4</fullName>
        <ecNumber evidence="16">3.1.2.2</ecNumber>
    </recommendedName>
    <alternativeName>
        <fullName evidence="18">Thioesterase superfamily member 4</fullName>
    </alternativeName>
</protein>
<dbReference type="SUPFAM" id="SSF54637">
    <property type="entry name" value="Thioesterase/thiol ester dehydrase-isomerase"/>
    <property type="match status" value="1"/>
</dbReference>
<dbReference type="InterPro" id="IPR006683">
    <property type="entry name" value="Thioestr_dom"/>
</dbReference>
<evidence type="ECO:0000256" key="9">
    <source>
        <dbReference type="ARBA" id="ARBA00022946"/>
    </source>
</evidence>
<dbReference type="AlphaFoldDB" id="A0AAD1MSM6"/>
<comment type="catalytic activity">
    <reaction evidence="19">
        <text>octanoyl-CoA + H2O = octanoate + CoA + H(+)</text>
        <dbReference type="Rhea" id="RHEA:30143"/>
        <dbReference type="ChEBI" id="CHEBI:15377"/>
        <dbReference type="ChEBI" id="CHEBI:15378"/>
        <dbReference type="ChEBI" id="CHEBI:25646"/>
        <dbReference type="ChEBI" id="CHEBI:57287"/>
        <dbReference type="ChEBI" id="CHEBI:57386"/>
    </reaction>
    <physiologicalReaction direction="left-to-right" evidence="19">
        <dbReference type="Rhea" id="RHEA:30144"/>
    </physiologicalReaction>
</comment>
<proteinExistence type="inferred from homology"/>
<dbReference type="GO" id="GO:0016020">
    <property type="term" value="C:membrane"/>
    <property type="evidence" value="ECO:0007669"/>
    <property type="project" value="UniProtKB-SubCell"/>
</dbReference>
<evidence type="ECO:0000256" key="10">
    <source>
        <dbReference type="ARBA" id="ARBA00023098"/>
    </source>
</evidence>
<dbReference type="RefSeq" id="WP_234880355.1">
    <property type="nucleotide sequence ID" value="NZ_AP022586.1"/>
</dbReference>
<evidence type="ECO:0000256" key="5">
    <source>
        <dbReference type="ARBA" id="ARBA00022490"/>
    </source>
</evidence>
<keyword evidence="9" id="KW-0809">Transit peptide</keyword>
<comment type="catalytic activity">
    <reaction evidence="13">
        <text>(5Z,8Z,11Z,14Z)-eicosatetraenoyl-CoA + H2O = (5Z,8Z,11Z,14Z)-eicosatetraenoate + CoA + H(+)</text>
        <dbReference type="Rhea" id="RHEA:40151"/>
        <dbReference type="ChEBI" id="CHEBI:15377"/>
        <dbReference type="ChEBI" id="CHEBI:15378"/>
        <dbReference type="ChEBI" id="CHEBI:32395"/>
        <dbReference type="ChEBI" id="CHEBI:57287"/>
        <dbReference type="ChEBI" id="CHEBI:57368"/>
    </reaction>
    <physiologicalReaction direction="left-to-right" evidence="13">
        <dbReference type="Rhea" id="RHEA:40152"/>
    </physiologicalReaction>
</comment>
<dbReference type="PANTHER" id="PTHR12418:SF19">
    <property type="entry name" value="ACYL-COENZYME A THIOESTERASE THEM4"/>
    <property type="match status" value="1"/>
</dbReference>
<comment type="catalytic activity">
    <reaction evidence="20">
        <text>hexadecanoyl-CoA + H2O = hexadecanoate + CoA + H(+)</text>
        <dbReference type="Rhea" id="RHEA:16645"/>
        <dbReference type="ChEBI" id="CHEBI:7896"/>
        <dbReference type="ChEBI" id="CHEBI:15377"/>
        <dbReference type="ChEBI" id="CHEBI:15378"/>
        <dbReference type="ChEBI" id="CHEBI:57287"/>
        <dbReference type="ChEBI" id="CHEBI:57379"/>
        <dbReference type="EC" id="3.1.2.2"/>
    </reaction>
    <physiologicalReaction direction="left-to-right" evidence="20">
        <dbReference type="Rhea" id="RHEA:16646"/>
    </physiologicalReaction>
</comment>
<dbReference type="GO" id="GO:0006631">
    <property type="term" value="P:fatty acid metabolic process"/>
    <property type="evidence" value="ECO:0007669"/>
    <property type="project" value="UniProtKB-KW"/>
</dbReference>
<evidence type="ECO:0000256" key="18">
    <source>
        <dbReference type="ARBA" id="ARBA00043210"/>
    </source>
</evidence>
<dbReference type="GO" id="GO:0005737">
    <property type="term" value="C:cytoplasm"/>
    <property type="evidence" value="ECO:0007669"/>
    <property type="project" value="UniProtKB-SubCell"/>
</dbReference>
<keyword evidence="26" id="KW-1185">Reference proteome</keyword>
<dbReference type="Proteomes" id="UP000466607">
    <property type="component" value="Chromosome"/>
</dbReference>
<evidence type="ECO:0000256" key="6">
    <source>
        <dbReference type="ARBA" id="ARBA00022703"/>
    </source>
</evidence>
<dbReference type="CDD" id="cd03443">
    <property type="entry name" value="PaaI_thioesterase"/>
    <property type="match status" value="1"/>
</dbReference>
<dbReference type="InterPro" id="IPR052365">
    <property type="entry name" value="THEM4/THEM5_acyl-CoA_thioest"/>
</dbReference>
<dbReference type="EC" id="3.1.2.2" evidence="16"/>
<sequence length="216" mass="23186">MAEAGAGPEWPFDVVSGDEYARLSALYEPLTQAIRDLVDAGVRTGVDGETIAAAQAAIEEVTRTLNGRRHDRTHTLRHADTGRPLAWANPAVGLRNAIAPPMRIDRTDDDRWVSDFTLGAAYEGPPNLVHGGICALVLDHLLGEAASDGLTKPLFTGTITLRYLRGTPLGPLHAEAWIDRTDGIKTFARGVLRDAEGVTVEADGIFIMPAWARDAG</sequence>
<dbReference type="GO" id="GO:0016787">
    <property type="term" value="F:hydrolase activity"/>
    <property type="evidence" value="ECO:0007669"/>
    <property type="project" value="UniProtKB-KW"/>
</dbReference>
<accession>A0AAD1MSM6</accession>
<evidence type="ECO:0000313" key="25">
    <source>
        <dbReference type="EMBL" id="BBY15343.1"/>
    </source>
</evidence>
<comment type="similarity">
    <text evidence="15">Belongs to the THEM4/THEM5 thioesterase family.</text>
</comment>
<evidence type="ECO:0000313" key="26">
    <source>
        <dbReference type="Proteomes" id="UP000466607"/>
    </source>
</evidence>